<dbReference type="GO" id="GO:0004143">
    <property type="term" value="F:ATP-dependent diacylglycerol kinase activity"/>
    <property type="evidence" value="ECO:0007669"/>
    <property type="project" value="UniProtKB-EC"/>
</dbReference>
<dbReference type="RefSeq" id="WP_009209603.1">
    <property type="nucleotide sequence ID" value="NZ_BBWP01000059.1"/>
</dbReference>
<evidence type="ECO:0000256" key="3">
    <source>
        <dbReference type="ARBA" id="ARBA00012133"/>
    </source>
</evidence>
<comment type="catalytic activity">
    <reaction evidence="24">
        <text>a 1,2-diacyl-sn-glycerol + ATP = a 1,2-diacyl-sn-glycero-3-phosphate + ADP + H(+)</text>
        <dbReference type="Rhea" id="RHEA:10272"/>
        <dbReference type="ChEBI" id="CHEBI:15378"/>
        <dbReference type="ChEBI" id="CHEBI:17815"/>
        <dbReference type="ChEBI" id="CHEBI:30616"/>
        <dbReference type="ChEBI" id="CHEBI:58608"/>
        <dbReference type="ChEBI" id="CHEBI:456216"/>
        <dbReference type="EC" id="2.7.1.107"/>
    </reaction>
</comment>
<dbReference type="PANTHER" id="PTHR34299:SF1">
    <property type="entry name" value="DIACYLGLYCEROL KINASE"/>
    <property type="match status" value="1"/>
</dbReference>
<dbReference type="CDD" id="cd14264">
    <property type="entry name" value="DAGK_IM"/>
    <property type="match status" value="1"/>
</dbReference>
<keyword evidence="6" id="KW-0444">Lipid biosynthesis</keyword>
<keyword evidence="11 22" id="KW-0547">Nucleotide-binding</keyword>
<comment type="caution">
    <text evidence="24">Lacks conserved residue(s) required for the propagation of feature annotation.</text>
</comment>
<sequence>MSRTRSVPGPAPKKRGLDHVVAATGYSIGGLRVLWRQEAFRHELLVAFVVFLLHALTGVSALAILAQAICFTILFAAEAINTAIEHIVDHLSPEWSTFARETKDLGSAAVFVLLLANGGLAVGVWLRVLELL</sequence>
<evidence type="ECO:0000256" key="20">
    <source>
        <dbReference type="PIRSR" id="PIRSR600829-1"/>
    </source>
</evidence>
<name>Q1YL15_AURMS</name>
<dbReference type="GO" id="GO:0006654">
    <property type="term" value="P:phosphatidic acid biosynthetic process"/>
    <property type="evidence" value="ECO:0007669"/>
    <property type="project" value="InterPro"/>
</dbReference>
<dbReference type="EMBL" id="AAPJ01000001">
    <property type="protein sequence ID" value="EAS50956.1"/>
    <property type="molecule type" value="Genomic_DNA"/>
</dbReference>
<keyword evidence="15 24" id="KW-1133">Transmembrane helix</keyword>
<dbReference type="EC" id="2.7.1.107" evidence="3 24"/>
<dbReference type="Proteomes" id="UP000000321">
    <property type="component" value="Unassembled WGS sequence"/>
</dbReference>
<comment type="caution">
    <text evidence="25">The sequence shown here is derived from an EMBL/GenBank/DDBJ whole genome shotgun (WGS) entry which is preliminary data.</text>
</comment>
<evidence type="ECO:0000313" key="25">
    <source>
        <dbReference type="EMBL" id="EAS50956.1"/>
    </source>
</evidence>
<dbReference type="OrthoDB" id="9796011at2"/>
<feature type="binding site" evidence="23">
    <location>
        <position position="85"/>
    </location>
    <ligand>
        <name>a divalent metal cation</name>
        <dbReference type="ChEBI" id="CHEBI:60240"/>
    </ligand>
</feature>
<evidence type="ECO:0000256" key="16">
    <source>
        <dbReference type="ARBA" id="ARBA00023098"/>
    </source>
</evidence>
<feature type="binding site" evidence="21">
    <location>
        <begin position="32"/>
        <end position="35"/>
    </location>
    <ligand>
        <name>substrate</name>
    </ligand>
</feature>
<dbReference type="GO" id="GO:0005886">
    <property type="term" value="C:plasma membrane"/>
    <property type="evidence" value="ECO:0007669"/>
    <property type="project" value="UniProtKB-SubCell"/>
</dbReference>
<evidence type="ECO:0000256" key="12">
    <source>
        <dbReference type="ARBA" id="ARBA00022777"/>
    </source>
</evidence>
<keyword evidence="10 23" id="KW-0479">Metal-binding</keyword>
<dbReference type="PANTHER" id="PTHR34299">
    <property type="entry name" value="DIACYLGLYCEROL KINASE"/>
    <property type="match status" value="1"/>
</dbReference>
<feature type="binding site" evidence="22">
    <location>
        <begin position="103"/>
        <end position="104"/>
    </location>
    <ligand>
        <name>ATP</name>
        <dbReference type="ChEBI" id="CHEBI:30616"/>
    </ligand>
</feature>
<dbReference type="Pfam" id="PF01219">
    <property type="entry name" value="DAGK_prokar"/>
    <property type="match status" value="1"/>
</dbReference>
<organism evidence="25 26">
    <name type="scientific">Aurantimonas manganoxydans (strain ATCC BAA-1229 / DSM 21871 / SI85-9A1)</name>
    <dbReference type="NCBI Taxonomy" id="287752"/>
    <lineage>
        <taxon>Bacteria</taxon>
        <taxon>Pseudomonadati</taxon>
        <taxon>Pseudomonadota</taxon>
        <taxon>Alphaproteobacteria</taxon>
        <taxon>Hyphomicrobiales</taxon>
        <taxon>Aurantimonadaceae</taxon>
        <taxon>Aurantimonas</taxon>
    </lineage>
</organism>
<accession>Q1YL15</accession>
<evidence type="ECO:0000256" key="4">
    <source>
        <dbReference type="ARBA" id="ARBA00017575"/>
    </source>
</evidence>
<evidence type="ECO:0000256" key="10">
    <source>
        <dbReference type="ARBA" id="ARBA00022723"/>
    </source>
</evidence>
<evidence type="ECO:0000256" key="24">
    <source>
        <dbReference type="RuleBase" id="RU363065"/>
    </source>
</evidence>
<reference evidence="25" key="1">
    <citation type="journal article" date="2008" name="Appl. Environ. Microbiol.">
        <title>Genomic insights into Mn(II) oxidation by the marine alphaproteobacterium Aurantimonas sp. strain SI85-9A1.</title>
        <authorList>
            <person name="Dick G.J."/>
            <person name="Podell S."/>
            <person name="Johnson H.A."/>
            <person name="Rivera-Espinoza Y."/>
            <person name="Bernier-Latmani R."/>
            <person name="McCarthy J.K."/>
            <person name="Torpey J.W."/>
            <person name="Clement B.G."/>
            <person name="Gaasterland T."/>
            <person name="Tebo B.M."/>
        </authorList>
    </citation>
    <scope>NUCLEOTIDE SEQUENCE [LARGE SCALE GENOMIC DNA]</scope>
    <source>
        <strain evidence="25">SI85-9A1</strain>
    </source>
</reference>
<feature type="binding site" evidence="22">
    <location>
        <position position="26"/>
    </location>
    <ligand>
        <name>ATP</name>
        <dbReference type="ChEBI" id="CHEBI:30616"/>
    </ligand>
</feature>
<evidence type="ECO:0000256" key="15">
    <source>
        <dbReference type="ARBA" id="ARBA00022989"/>
    </source>
</evidence>
<evidence type="ECO:0000256" key="11">
    <source>
        <dbReference type="ARBA" id="ARBA00022741"/>
    </source>
</evidence>
<feature type="active site" description="Proton acceptor" evidence="20">
    <location>
        <position position="78"/>
    </location>
</feature>
<comment type="subcellular location">
    <subcellularLocation>
        <location evidence="1 24">Cell inner membrane</location>
        <topology evidence="1 24">Multi-pass membrane protein</topology>
    </subcellularLocation>
</comment>
<keyword evidence="9 24" id="KW-0812">Transmembrane</keyword>
<evidence type="ECO:0000256" key="17">
    <source>
        <dbReference type="ARBA" id="ARBA00023136"/>
    </source>
</evidence>
<evidence type="ECO:0000256" key="1">
    <source>
        <dbReference type="ARBA" id="ARBA00004429"/>
    </source>
</evidence>
<dbReference type="AlphaFoldDB" id="Q1YL15"/>
<keyword evidence="5" id="KW-1003">Cell membrane</keyword>
<keyword evidence="18" id="KW-0594">Phospholipid biosynthesis</keyword>
<evidence type="ECO:0000256" key="21">
    <source>
        <dbReference type="PIRSR" id="PIRSR600829-2"/>
    </source>
</evidence>
<evidence type="ECO:0000256" key="8">
    <source>
        <dbReference type="ARBA" id="ARBA00022679"/>
    </source>
</evidence>
<evidence type="ECO:0000256" key="5">
    <source>
        <dbReference type="ARBA" id="ARBA00022475"/>
    </source>
</evidence>
<keyword evidence="12 24" id="KW-0418">Kinase</keyword>
<evidence type="ECO:0000256" key="2">
    <source>
        <dbReference type="ARBA" id="ARBA00005967"/>
    </source>
</evidence>
<evidence type="ECO:0000256" key="7">
    <source>
        <dbReference type="ARBA" id="ARBA00022519"/>
    </source>
</evidence>
<evidence type="ECO:0000256" key="9">
    <source>
        <dbReference type="ARBA" id="ARBA00022692"/>
    </source>
</evidence>
<dbReference type="HOGENOM" id="CLU_112343_3_2_5"/>
<keyword evidence="8 24" id="KW-0808">Transferase</keyword>
<evidence type="ECO:0000256" key="18">
    <source>
        <dbReference type="ARBA" id="ARBA00023209"/>
    </source>
</evidence>
<evidence type="ECO:0000256" key="13">
    <source>
        <dbReference type="ARBA" id="ARBA00022840"/>
    </source>
</evidence>
<feature type="transmembrane region" description="Helical" evidence="24">
    <location>
        <begin position="105"/>
        <end position="126"/>
    </location>
</feature>
<keyword evidence="26" id="KW-1185">Reference proteome</keyword>
<keyword evidence="16 24" id="KW-0443">Lipid metabolism</keyword>
<feature type="binding site" evidence="21">
    <location>
        <position position="78"/>
    </location>
    <ligand>
        <name>substrate</name>
    </ligand>
</feature>
<protein>
    <recommendedName>
        <fullName evidence="4 24">Diacylglycerol kinase</fullName>
        <ecNumber evidence="3 24">2.7.1.107</ecNumber>
    </recommendedName>
</protein>
<proteinExistence type="inferred from homology"/>
<comment type="cofactor">
    <cofactor evidence="23">
        <name>Mg(2+)</name>
        <dbReference type="ChEBI" id="CHEBI:18420"/>
    </cofactor>
    <text evidence="23">Mn(2+), Zn(2+), Cd(2+) and Co(2+) support activity to lesser extents.</text>
</comment>
<gene>
    <name evidence="25" type="ORF">SI859A1_01761</name>
</gene>
<dbReference type="BioCyc" id="AURANTIMONAS:SI859A1_01761-MONOMER"/>
<comment type="function">
    <text evidence="24">Catalyzes the ATP-dependent phosphorylation of sn-l,2-diacylglycerol (DAG) to phosphatidic acid. Involved in the recycling of diacylglycerol produced as a by-product during membrane-derived oligosaccharide (MDO) biosynthesis.</text>
</comment>
<dbReference type="GO" id="GO:0005524">
    <property type="term" value="F:ATP binding"/>
    <property type="evidence" value="ECO:0007669"/>
    <property type="project" value="UniProtKB-KW"/>
</dbReference>
<evidence type="ECO:0000313" key="26">
    <source>
        <dbReference type="Proteomes" id="UP000000321"/>
    </source>
</evidence>
<dbReference type="Gene3D" id="1.10.287.3610">
    <property type="match status" value="1"/>
</dbReference>
<keyword evidence="19 24" id="KW-1208">Phospholipid metabolism</keyword>
<dbReference type="PROSITE" id="PS01069">
    <property type="entry name" value="DAGK_PROKAR"/>
    <property type="match status" value="1"/>
</dbReference>
<evidence type="ECO:0000256" key="19">
    <source>
        <dbReference type="ARBA" id="ARBA00023264"/>
    </source>
</evidence>
<dbReference type="InterPro" id="IPR033718">
    <property type="entry name" value="DAGK_prok"/>
</dbReference>
<feature type="binding site" evidence="22">
    <location>
        <position position="85"/>
    </location>
    <ligand>
        <name>ATP</name>
        <dbReference type="ChEBI" id="CHEBI:30616"/>
    </ligand>
</feature>
<keyword evidence="7 24" id="KW-0997">Cell inner membrane</keyword>
<feature type="binding site" evidence="21">
    <location>
        <position position="107"/>
    </location>
    <ligand>
        <name>substrate</name>
    </ligand>
</feature>
<keyword evidence="17 24" id="KW-0472">Membrane</keyword>
<feature type="binding site" evidence="21">
    <location>
        <begin position="39"/>
        <end position="43"/>
    </location>
    <ligand>
        <name>substrate</name>
    </ligand>
</feature>
<feature type="transmembrane region" description="Helical" evidence="24">
    <location>
        <begin position="44"/>
        <end position="77"/>
    </location>
</feature>
<evidence type="ECO:0000256" key="6">
    <source>
        <dbReference type="ARBA" id="ARBA00022516"/>
    </source>
</evidence>
<evidence type="ECO:0000256" key="23">
    <source>
        <dbReference type="PIRSR" id="PIRSR600829-4"/>
    </source>
</evidence>
<dbReference type="InterPro" id="IPR000829">
    <property type="entry name" value="DAGK"/>
</dbReference>
<evidence type="ECO:0000256" key="14">
    <source>
        <dbReference type="ARBA" id="ARBA00022842"/>
    </source>
</evidence>
<dbReference type="InterPro" id="IPR036945">
    <property type="entry name" value="DAGK_sf"/>
</dbReference>
<keyword evidence="13 22" id="KW-0067">ATP-binding</keyword>
<keyword evidence="14 23" id="KW-0460">Magnesium</keyword>
<comment type="similarity">
    <text evidence="2 24">Belongs to the bacterial diacylglycerol kinase family.</text>
</comment>
<dbReference type="GO" id="GO:0046872">
    <property type="term" value="F:metal ion binding"/>
    <property type="evidence" value="ECO:0007669"/>
    <property type="project" value="UniProtKB-KW"/>
</dbReference>
<evidence type="ECO:0000256" key="22">
    <source>
        <dbReference type="PIRSR" id="PIRSR600829-3"/>
    </source>
</evidence>